<dbReference type="PANTHER" id="PTHR13246">
    <property type="entry name" value="ENDO BETA N-ACETYLGLUCOSAMINIDASE"/>
    <property type="match status" value="1"/>
</dbReference>
<evidence type="ECO:0000256" key="5">
    <source>
        <dbReference type="SAM" id="SignalP"/>
    </source>
</evidence>
<dbReference type="SUPFAM" id="SSF49299">
    <property type="entry name" value="PKD domain"/>
    <property type="match status" value="1"/>
</dbReference>
<dbReference type="PROSITE" id="PS50022">
    <property type="entry name" value="FA58C_3"/>
    <property type="match status" value="1"/>
</dbReference>
<keyword evidence="5" id="KW-0732">Signal</keyword>
<evidence type="ECO:0000259" key="7">
    <source>
        <dbReference type="PROSITE" id="PS50853"/>
    </source>
</evidence>
<evidence type="ECO:0000256" key="1">
    <source>
        <dbReference type="ARBA" id="ARBA00023295"/>
    </source>
</evidence>
<dbReference type="PANTHER" id="PTHR13246:SF1">
    <property type="entry name" value="CYTOSOLIC ENDO-BETA-N-ACETYLGLUCOSAMINIDASE"/>
    <property type="match status" value="1"/>
</dbReference>
<feature type="compositionally biased region" description="Polar residues" evidence="3">
    <location>
        <begin position="1114"/>
        <end position="1127"/>
    </location>
</feature>
<dbReference type="CDD" id="cd00063">
    <property type="entry name" value="FN3"/>
    <property type="match status" value="1"/>
</dbReference>
<dbReference type="InterPro" id="IPR003961">
    <property type="entry name" value="FN3_dom"/>
</dbReference>
<feature type="compositionally biased region" description="Low complexity" evidence="3">
    <location>
        <begin position="1101"/>
        <end position="1113"/>
    </location>
</feature>
<dbReference type="CDD" id="cd06547">
    <property type="entry name" value="GH85_ENGase"/>
    <property type="match status" value="1"/>
</dbReference>
<dbReference type="InterPro" id="IPR008979">
    <property type="entry name" value="Galactose-bd-like_sf"/>
</dbReference>
<feature type="coiled-coil region" evidence="2">
    <location>
        <begin position="963"/>
        <end position="997"/>
    </location>
</feature>
<feature type="chain" id="PRO_5046892867" evidence="5">
    <location>
        <begin position="28"/>
        <end position="1164"/>
    </location>
</feature>
<comment type="caution">
    <text evidence="8">The sequence shown here is derived from an EMBL/GenBank/DDBJ whole genome shotgun (WGS) entry which is preliminary data.</text>
</comment>
<dbReference type="InterPro" id="IPR000421">
    <property type="entry name" value="FA58C"/>
</dbReference>
<dbReference type="InterPro" id="IPR036116">
    <property type="entry name" value="FN3_sf"/>
</dbReference>
<dbReference type="SUPFAM" id="SSF49265">
    <property type="entry name" value="Fibronectin type III"/>
    <property type="match status" value="1"/>
</dbReference>
<gene>
    <name evidence="8" type="ORF">bsdE14_22870</name>
</gene>
<dbReference type="Pfam" id="PF07554">
    <property type="entry name" value="FIVAR"/>
    <property type="match status" value="1"/>
</dbReference>
<dbReference type="Pfam" id="PF21910">
    <property type="entry name" value="GH85_C"/>
    <property type="match status" value="1"/>
</dbReference>
<dbReference type="Pfam" id="PF03644">
    <property type="entry name" value="Glyco_hydro_85"/>
    <property type="match status" value="1"/>
</dbReference>
<evidence type="ECO:0000256" key="3">
    <source>
        <dbReference type="SAM" id="MobiDB-lite"/>
    </source>
</evidence>
<feature type="region of interest" description="Disordered" evidence="3">
    <location>
        <begin position="1094"/>
        <end position="1127"/>
    </location>
</feature>
<evidence type="ECO:0000256" key="2">
    <source>
        <dbReference type="SAM" id="Coils"/>
    </source>
</evidence>
<evidence type="ECO:0000313" key="8">
    <source>
        <dbReference type="EMBL" id="GLC30877.1"/>
    </source>
</evidence>
<organism evidence="8 9">
    <name type="scientific">Clostridium omnivorum</name>
    <dbReference type="NCBI Taxonomy" id="1604902"/>
    <lineage>
        <taxon>Bacteria</taxon>
        <taxon>Bacillati</taxon>
        <taxon>Bacillota</taxon>
        <taxon>Clostridia</taxon>
        <taxon>Eubacteriales</taxon>
        <taxon>Clostridiaceae</taxon>
        <taxon>Clostridium</taxon>
    </lineage>
</organism>
<keyword evidence="1" id="KW-0326">Glycosidase</keyword>
<dbReference type="Proteomes" id="UP001208567">
    <property type="component" value="Unassembled WGS sequence"/>
</dbReference>
<keyword evidence="4" id="KW-0472">Membrane</keyword>
<dbReference type="EMBL" id="BRXR01000001">
    <property type="protein sequence ID" value="GLC30877.1"/>
    <property type="molecule type" value="Genomic_DNA"/>
</dbReference>
<evidence type="ECO:0000256" key="4">
    <source>
        <dbReference type="SAM" id="Phobius"/>
    </source>
</evidence>
<keyword evidence="4" id="KW-1133">Transmembrane helix</keyword>
<dbReference type="CDD" id="cd00146">
    <property type="entry name" value="PKD"/>
    <property type="match status" value="1"/>
</dbReference>
<name>A0ABQ5N6R2_9CLOT</name>
<keyword evidence="1" id="KW-0378">Hydrolase</keyword>
<dbReference type="Gene3D" id="2.60.40.10">
    <property type="entry name" value="Immunoglobulins"/>
    <property type="match status" value="2"/>
</dbReference>
<keyword evidence="2" id="KW-0175">Coiled coil</keyword>
<dbReference type="Gene3D" id="2.60.120.260">
    <property type="entry name" value="Galactose-binding domain-like"/>
    <property type="match status" value="2"/>
</dbReference>
<feature type="transmembrane region" description="Helical" evidence="4">
    <location>
        <begin position="1140"/>
        <end position="1158"/>
    </location>
</feature>
<dbReference type="RefSeq" id="WP_264850155.1">
    <property type="nucleotide sequence ID" value="NZ_BRXR01000001.1"/>
</dbReference>
<dbReference type="InterPro" id="IPR035986">
    <property type="entry name" value="PKD_dom_sf"/>
</dbReference>
<feature type="domain" description="Fibronectin type-III" evidence="7">
    <location>
        <begin position="605"/>
        <end position="701"/>
    </location>
</feature>
<protein>
    <submittedName>
        <fullName evidence="8">Endo-beta-N-acetylglucosaminidase</fullName>
    </submittedName>
</protein>
<dbReference type="InterPro" id="IPR032979">
    <property type="entry name" value="ENGase"/>
</dbReference>
<dbReference type="Pfam" id="PF00754">
    <property type="entry name" value="F5_F8_type_C"/>
    <property type="match status" value="1"/>
</dbReference>
<dbReference type="Gene3D" id="3.20.20.80">
    <property type="entry name" value="Glycosidases"/>
    <property type="match status" value="1"/>
</dbReference>
<keyword evidence="9" id="KW-1185">Reference proteome</keyword>
<dbReference type="InterPro" id="IPR005201">
    <property type="entry name" value="TIM_ENGase"/>
</dbReference>
<sequence>MKLKKRLSALALGIMVLFNSINLNVSAITKDDQAMQEKTGQPLASYWFPEELLKWSPSTDKDAKFNRGTVPLQKRVKGNKLNSTQSDKAKVVSLAIANEHTSSTPSQGSNKFENYNFTYWQYVDTLVAWAGSSGEGIIVPPSSDLIDSAHRNGVEILGTVFFPPEAYGGKIQWVKAFLSKDSNGNFIMADKLLEAAKYYGFDGWFINQETNGLTEEEAATFKEFLVYIQNKKDKDMQIMWYDSMIKNGNVKWQRQLNDNNKQFLQDGNTRVSDGMFLDFYWYYTIQWNSDGTYTALEPKKLENSKAVAEQLGRSPYDLYAGIDVQANGYDTLYSMDADFNELYPNKGTGALSTLFPEGQEPTTSLGLYCPSWTYYSSANYDEFLKKENRFWVSESGDPRNTNTPHPWKGISNYFVEKSPVTSIPFVTNFNMGNGKFYNVNGNKAGNLEWNNRSLQEVMPTYRWVIDNNGGNLLKASEDYTDSYYGGSSIKLQGALNKGGNSLIKLYNSDLKIQEDTIISLTYKQNANTNLKLALSFDGSNETKYFDLKSSGNVWKNSEVSLADFSGRKLDNISLYVSGNESKDDYKLNLGRLEIRNNLDKLIIGKPSNLKIDDSKIRDSYFTTARLSWDKVPGEVQQYEIYRIKADGSREFLGATPNNAYFVQEIQRDGREKDYKFAVKAVNKYFEASESNETIISGQWPDYPAPKASFEISSSIAAPGEEIVFKSTSSAATEQLEWTIEGAVPDKSTDKEVKVKFDKEGIYTVSLKAKNAAGEDVMRKDNLITISKDAVGGIKNLALNKAAEASGFTNDSEGPSKAVDGSVKNKWCTTNSGDKWLIVDLGKTSTITDFAIKHAAAGGEGGALNTSDFKIQLSDDKTNWNTVVDVKDNVDGITRHPIDYTAARYARLYITQAEKGSGSGGAARIYEFEINGVEAAQLTVPKYSALKSALRDKIYEGKDTLNQYNKLTKAVLAFKEELSNAEQVLNNDSAEAQAIMDETDRLNTAIQEFIKSRDKADFSKLQAAVDYMQKQSKNFIIGNNAGQYKQEDMEAFSKVFNEANALLLNFDATQEEVNSMVGKLSRSFELLKAKVIKEDNKEQEPSNNGTISGNGSNSVNQDNSGTASGNKNTTLVKTGSTVDDSLLVLLGFSLIFGGIIIGIRKKKSS</sequence>
<dbReference type="SUPFAM" id="SSF49785">
    <property type="entry name" value="Galactose-binding domain-like"/>
    <property type="match status" value="1"/>
</dbReference>
<evidence type="ECO:0000313" key="9">
    <source>
        <dbReference type="Proteomes" id="UP001208567"/>
    </source>
</evidence>
<dbReference type="PROSITE" id="PS50853">
    <property type="entry name" value="FN3"/>
    <property type="match status" value="1"/>
</dbReference>
<feature type="domain" description="F5/8 type C" evidence="6">
    <location>
        <begin position="778"/>
        <end position="932"/>
    </location>
</feature>
<proteinExistence type="predicted"/>
<evidence type="ECO:0000259" key="6">
    <source>
        <dbReference type="PROSITE" id="PS50022"/>
    </source>
</evidence>
<dbReference type="Gene3D" id="1.20.1270.90">
    <property type="entry name" value="AF1782-like"/>
    <property type="match status" value="2"/>
</dbReference>
<feature type="signal peptide" evidence="5">
    <location>
        <begin position="1"/>
        <end position="27"/>
    </location>
</feature>
<dbReference type="InterPro" id="IPR054110">
    <property type="entry name" value="EndoD-like_D2"/>
</dbReference>
<dbReference type="InterPro" id="IPR013783">
    <property type="entry name" value="Ig-like_fold"/>
</dbReference>
<keyword evidence="4" id="KW-0812">Transmembrane</keyword>
<reference evidence="8 9" key="1">
    <citation type="journal article" date="2024" name="Int. J. Syst. Evol. Microbiol.">
        <title>Clostridium omnivorum sp. nov., isolated from anoxic soil under the treatment of reductive soil disinfestation.</title>
        <authorList>
            <person name="Ueki A."/>
            <person name="Tonouchi A."/>
            <person name="Kaku N."/>
            <person name="Honma S."/>
            <person name="Ueki K."/>
        </authorList>
    </citation>
    <scope>NUCLEOTIDE SEQUENCE [LARGE SCALE GENOMIC DNA]</scope>
    <source>
        <strain evidence="8 9">E14</strain>
    </source>
</reference>
<accession>A0ABQ5N6R2</accession>